<dbReference type="Gene3D" id="3.40.190.150">
    <property type="entry name" value="Bordetella uptake gene, domain 1"/>
    <property type="match status" value="1"/>
</dbReference>
<keyword evidence="4" id="KW-1185">Reference proteome</keyword>
<keyword evidence="3" id="KW-0675">Receptor</keyword>
<dbReference type="AlphaFoldDB" id="A0A1M6N419"/>
<dbReference type="PIRSF" id="PIRSF017082">
    <property type="entry name" value="YflP"/>
    <property type="match status" value="1"/>
</dbReference>
<dbReference type="CDD" id="cd13578">
    <property type="entry name" value="PBP2_Bug27"/>
    <property type="match status" value="1"/>
</dbReference>
<reference evidence="3 4" key="1">
    <citation type="submission" date="2016-11" db="EMBL/GenBank/DDBJ databases">
        <authorList>
            <person name="Jaros S."/>
            <person name="Januszkiewicz K."/>
            <person name="Wedrychowicz H."/>
        </authorList>
    </citation>
    <scope>NUCLEOTIDE SEQUENCE [LARGE SCALE GENOMIC DNA]</scope>
    <source>
        <strain evidence="3 4">DSM 14916</strain>
    </source>
</reference>
<dbReference type="PANTHER" id="PTHR42928">
    <property type="entry name" value="TRICARBOXYLATE-BINDING PROTEIN"/>
    <property type="match status" value="1"/>
</dbReference>
<dbReference type="Proteomes" id="UP000184387">
    <property type="component" value="Unassembled WGS sequence"/>
</dbReference>
<organism evidence="3 4">
    <name type="scientific">Muricoccus roseus</name>
    <dbReference type="NCBI Taxonomy" id="198092"/>
    <lineage>
        <taxon>Bacteria</taxon>
        <taxon>Pseudomonadati</taxon>
        <taxon>Pseudomonadota</taxon>
        <taxon>Alphaproteobacteria</taxon>
        <taxon>Acetobacterales</taxon>
        <taxon>Roseomonadaceae</taxon>
        <taxon>Muricoccus</taxon>
    </lineage>
</organism>
<evidence type="ECO:0000313" key="4">
    <source>
        <dbReference type="Proteomes" id="UP000184387"/>
    </source>
</evidence>
<dbReference type="RefSeq" id="WP_073137476.1">
    <property type="nucleotide sequence ID" value="NZ_FQZF01000024.1"/>
</dbReference>
<feature type="signal peptide" evidence="2">
    <location>
        <begin position="1"/>
        <end position="26"/>
    </location>
</feature>
<dbReference type="InterPro" id="IPR042100">
    <property type="entry name" value="Bug_dom1"/>
</dbReference>
<dbReference type="PANTHER" id="PTHR42928:SF5">
    <property type="entry name" value="BLR1237 PROTEIN"/>
    <property type="match status" value="1"/>
</dbReference>
<proteinExistence type="inferred from homology"/>
<sequence>MPTRRQALTATAAAGLIGALPHPAGAQSWPTRPIRMIVAFAPGGFTDIAARLLAERLSAGLGQPVTVDNRAGAAGIIGTEAAARSAPDGYTVLMGTISTHAMNVGLYRTLTYDPVADFAPVSGVATSPNLLVAHPSKGIRDVAGLISRARAEPGVLTYGSGGNGTSSHLAGELFKSLAGVDLLHVPFRSTAPAAAAVLAGQVDLMFDTLPSALPHAREGRLVPLGVTSSRRLAELPNIPVVAETVPGFEMGVWTALFVPAATPRPIIDRLEAATREALPQISARFTELGLEPLSSGPREMSTYLQAEIVKWTQVIRKAGITAD</sequence>
<dbReference type="InterPro" id="IPR005064">
    <property type="entry name" value="BUG"/>
</dbReference>
<keyword evidence="2" id="KW-0732">Signal</keyword>
<evidence type="ECO:0000256" key="2">
    <source>
        <dbReference type="SAM" id="SignalP"/>
    </source>
</evidence>
<protein>
    <submittedName>
        <fullName evidence="3">Tripartite-type tricarboxylate transporter, receptor component TctC</fullName>
    </submittedName>
</protein>
<dbReference type="Gene3D" id="3.40.190.10">
    <property type="entry name" value="Periplasmic binding protein-like II"/>
    <property type="match status" value="1"/>
</dbReference>
<comment type="similarity">
    <text evidence="1">Belongs to the UPF0065 (bug) family.</text>
</comment>
<dbReference type="SUPFAM" id="SSF53850">
    <property type="entry name" value="Periplasmic binding protein-like II"/>
    <property type="match status" value="1"/>
</dbReference>
<accession>A0A1M6N419</accession>
<dbReference type="PROSITE" id="PS51318">
    <property type="entry name" value="TAT"/>
    <property type="match status" value="1"/>
</dbReference>
<name>A0A1M6N419_9PROT</name>
<dbReference type="EMBL" id="FQZF01000024">
    <property type="protein sequence ID" value="SHJ90353.1"/>
    <property type="molecule type" value="Genomic_DNA"/>
</dbReference>
<feature type="chain" id="PRO_5012635730" evidence="2">
    <location>
        <begin position="27"/>
        <end position="323"/>
    </location>
</feature>
<dbReference type="InterPro" id="IPR006311">
    <property type="entry name" value="TAT_signal"/>
</dbReference>
<dbReference type="Pfam" id="PF03401">
    <property type="entry name" value="TctC"/>
    <property type="match status" value="1"/>
</dbReference>
<evidence type="ECO:0000313" key="3">
    <source>
        <dbReference type="EMBL" id="SHJ90353.1"/>
    </source>
</evidence>
<gene>
    <name evidence="3" type="ORF">SAMN02745194_03696</name>
</gene>
<dbReference type="STRING" id="198092.SAMN02745194_03696"/>
<evidence type="ECO:0000256" key="1">
    <source>
        <dbReference type="ARBA" id="ARBA00006987"/>
    </source>
</evidence>